<sequence>MALAAFIIAVCSLSSSIFPFLVESKAGFVPISTHGQFGKQTKVQPQFGALHVASKEASNDEENMSNRRSFLSSVASFSLASMGMPFVSFAEDGLVTDQQIQVLPTGDVKKLFNEGRALEAQGNILAAQRIYTKTTKVSPGFIYGWSSLGNTLTAQGELNTADEAYTKAVNLCEENLRIAEQSPGTRRCDDLYLLLLNRGSVRLNNNQAKEALADLQRSNALRARPDAIILQNLARAQELNAQYSLSDKSYTTAISMTANEVNPFWIRSSMVKYQLGDLNGAMDLMRRVENRFPEAPEVRAGYAVLLLGKGEEDSARKKFLEIPDRQRLKYSDDNYLNSVVAWPPVMQSGINYLSKAVGDRT</sequence>
<keyword evidence="1" id="KW-0677">Repeat</keyword>
<feature type="repeat" description="TPR" evidence="3">
    <location>
        <begin position="142"/>
        <end position="175"/>
    </location>
</feature>
<dbReference type="Pfam" id="PF13181">
    <property type="entry name" value="TPR_8"/>
    <property type="match status" value="1"/>
</dbReference>
<dbReference type="PANTHER" id="PTHR44858:SF1">
    <property type="entry name" value="UDP-N-ACETYLGLUCOSAMINE--PEPTIDE N-ACETYLGLUCOSAMINYLTRANSFERASE SPINDLY-RELATED"/>
    <property type="match status" value="1"/>
</dbReference>
<name>A0ABD3MYQ4_9STRA</name>
<keyword evidence="4" id="KW-0732">Signal</keyword>
<dbReference type="InterPro" id="IPR019734">
    <property type="entry name" value="TPR_rpt"/>
</dbReference>
<dbReference type="Proteomes" id="UP001530400">
    <property type="component" value="Unassembled WGS sequence"/>
</dbReference>
<dbReference type="AlphaFoldDB" id="A0ABD3MYQ4"/>
<evidence type="ECO:0000256" key="2">
    <source>
        <dbReference type="ARBA" id="ARBA00022803"/>
    </source>
</evidence>
<protein>
    <submittedName>
        <fullName evidence="5">Uncharacterized protein</fullName>
    </submittedName>
</protein>
<dbReference type="SMART" id="SM00028">
    <property type="entry name" value="TPR"/>
    <property type="match status" value="4"/>
</dbReference>
<evidence type="ECO:0000256" key="4">
    <source>
        <dbReference type="SAM" id="SignalP"/>
    </source>
</evidence>
<keyword evidence="6" id="KW-1185">Reference proteome</keyword>
<feature type="signal peptide" evidence="4">
    <location>
        <begin position="1"/>
        <end position="16"/>
    </location>
</feature>
<organism evidence="5 6">
    <name type="scientific">Cyclotella atomus</name>
    <dbReference type="NCBI Taxonomy" id="382360"/>
    <lineage>
        <taxon>Eukaryota</taxon>
        <taxon>Sar</taxon>
        <taxon>Stramenopiles</taxon>
        <taxon>Ochrophyta</taxon>
        <taxon>Bacillariophyta</taxon>
        <taxon>Coscinodiscophyceae</taxon>
        <taxon>Thalassiosirophycidae</taxon>
        <taxon>Stephanodiscales</taxon>
        <taxon>Stephanodiscaceae</taxon>
        <taxon>Cyclotella</taxon>
    </lineage>
</organism>
<evidence type="ECO:0000256" key="3">
    <source>
        <dbReference type="PROSITE-ProRule" id="PRU00339"/>
    </source>
</evidence>
<proteinExistence type="predicted"/>
<dbReference type="PANTHER" id="PTHR44858">
    <property type="entry name" value="TETRATRICOPEPTIDE REPEAT PROTEIN 6"/>
    <property type="match status" value="1"/>
</dbReference>
<dbReference type="InterPro" id="IPR050498">
    <property type="entry name" value="Ycf3"/>
</dbReference>
<dbReference type="InterPro" id="IPR011990">
    <property type="entry name" value="TPR-like_helical_dom_sf"/>
</dbReference>
<evidence type="ECO:0000313" key="5">
    <source>
        <dbReference type="EMBL" id="KAL3768852.1"/>
    </source>
</evidence>
<gene>
    <name evidence="5" type="ORF">ACHAWO_013138</name>
</gene>
<feature type="chain" id="PRO_5044831199" evidence="4">
    <location>
        <begin position="17"/>
        <end position="361"/>
    </location>
</feature>
<dbReference type="PROSITE" id="PS50005">
    <property type="entry name" value="TPR"/>
    <property type="match status" value="1"/>
</dbReference>
<dbReference type="Gene3D" id="1.25.40.10">
    <property type="entry name" value="Tetratricopeptide repeat domain"/>
    <property type="match status" value="2"/>
</dbReference>
<accession>A0ABD3MYQ4</accession>
<reference evidence="5 6" key="1">
    <citation type="submission" date="2024-10" db="EMBL/GenBank/DDBJ databases">
        <title>Updated reference genomes for cyclostephanoid diatoms.</title>
        <authorList>
            <person name="Roberts W.R."/>
            <person name="Alverson A.J."/>
        </authorList>
    </citation>
    <scope>NUCLEOTIDE SEQUENCE [LARGE SCALE GENOMIC DNA]</scope>
    <source>
        <strain evidence="5 6">AJA010-31</strain>
    </source>
</reference>
<dbReference type="EMBL" id="JALLPJ020001341">
    <property type="protein sequence ID" value="KAL3768852.1"/>
    <property type="molecule type" value="Genomic_DNA"/>
</dbReference>
<comment type="caution">
    <text evidence="5">The sequence shown here is derived from an EMBL/GenBank/DDBJ whole genome shotgun (WGS) entry which is preliminary data.</text>
</comment>
<dbReference type="SUPFAM" id="SSF48452">
    <property type="entry name" value="TPR-like"/>
    <property type="match status" value="1"/>
</dbReference>
<evidence type="ECO:0000256" key="1">
    <source>
        <dbReference type="ARBA" id="ARBA00022737"/>
    </source>
</evidence>
<evidence type="ECO:0000313" key="6">
    <source>
        <dbReference type="Proteomes" id="UP001530400"/>
    </source>
</evidence>
<keyword evidence="2 3" id="KW-0802">TPR repeat</keyword>